<feature type="domain" description="Cation efflux protein cytoplasmic" evidence="11">
    <location>
        <begin position="380"/>
        <end position="454"/>
    </location>
</feature>
<evidence type="ECO:0000256" key="9">
    <source>
        <dbReference type="SAM" id="Phobius"/>
    </source>
</evidence>
<sequence length="468" mass="52196">MVPRVHFVDGTRLPTRFRRGMPTTDPADTDVGINANTKDAESASLLVDSGSSSTAQSLEKPSPNGTAAADKKCSPLPFRKESSQKKKLDKFYEKQNALLDKYEGDSKIVKEVARSRLSSVRPASSSTDVEFVEQNYEDGMERKVRHIVHQEMSPRITVIDRDKSIDDVSMEDGSSAKRLAMITLIINVTLMLIKGVASYLSGSLSILSSLVDSAVDITSGLVIWMTARAIKKRDPYAYPRGRTRLEPLALVIVSVIMAVASVQMLVESINAIINANIDPTVDLTTLIIMVSTILIKTLLFISCKIASRHKNNASINVLAQDHRNDCVSNTVALLCAFGAQHLWLYLDPIGAILVSLYIAFTWFQTGKEQLRILSGRSAEPEFINRIIKLCIDHDEEIQFIDTVYVYHFGLHFLVEVHIVLDPEMSLKNSHDISESLQTKLEALPEVERAFVHCDYEFEHLPQDEHKVV</sequence>
<dbReference type="PANTHER" id="PTHR43840:SF13">
    <property type="entry name" value="CATION EFFLUX PROTEIN CYTOPLASMIC DOMAIN-CONTAINING PROTEIN"/>
    <property type="match status" value="1"/>
</dbReference>
<dbReference type="Pfam" id="PF16916">
    <property type="entry name" value="ZT_dimer"/>
    <property type="match status" value="1"/>
</dbReference>
<evidence type="ECO:0000313" key="12">
    <source>
        <dbReference type="Proteomes" id="UP000492821"/>
    </source>
</evidence>
<dbReference type="GO" id="GO:0016020">
    <property type="term" value="C:membrane"/>
    <property type="evidence" value="ECO:0007669"/>
    <property type="project" value="InterPro"/>
</dbReference>
<feature type="domain" description="Cation efflux protein transmembrane" evidence="10">
    <location>
        <begin position="181"/>
        <end position="373"/>
    </location>
</feature>
<dbReference type="InterPro" id="IPR058533">
    <property type="entry name" value="Cation_efflux_TM"/>
</dbReference>
<evidence type="ECO:0000256" key="2">
    <source>
        <dbReference type="ARBA" id="ARBA00008873"/>
    </source>
</evidence>
<reference evidence="12" key="1">
    <citation type="journal article" date="2013" name="Genetics">
        <title>The draft genome and transcriptome of Panagrellus redivivus are shaped by the harsh demands of a free-living lifestyle.</title>
        <authorList>
            <person name="Srinivasan J."/>
            <person name="Dillman A.R."/>
            <person name="Macchietto M.G."/>
            <person name="Heikkinen L."/>
            <person name="Lakso M."/>
            <person name="Fracchia K.M."/>
            <person name="Antoshechkin I."/>
            <person name="Mortazavi A."/>
            <person name="Wong G."/>
            <person name="Sternberg P.W."/>
        </authorList>
    </citation>
    <scope>NUCLEOTIDE SEQUENCE [LARGE SCALE GENOMIC DNA]</scope>
    <source>
        <strain evidence="12">MT8872</strain>
    </source>
</reference>
<dbReference type="GO" id="GO:0012505">
    <property type="term" value="C:endomembrane system"/>
    <property type="evidence" value="ECO:0007669"/>
    <property type="project" value="UniProtKB-SubCell"/>
</dbReference>
<dbReference type="FunFam" id="1.20.1510.10:FF:000005">
    <property type="entry name" value="Putative Cation diffusion facilitator 1"/>
    <property type="match status" value="1"/>
</dbReference>
<evidence type="ECO:0000256" key="1">
    <source>
        <dbReference type="ARBA" id="ARBA00004127"/>
    </source>
</evidence>
<dbReference type="Gene3D" id="3.30.70.1350">
    <property type="entry name" value="Cation efflux protein, cytoplasmic domain"/>
    <property type="match status" value="1"/>
</dbReference>
<feature type="transmembrane region" description="Helical" evidence="9">
    <location>
        <begin position="248"/>
        <end position="266"/>
    </location>
</feature>
<feature type="compositionally biased region" description="Basic and acidic residues" evidence="8">
    <location>
        <begin position="69"/>
        <end position="81"/>
    </location>
</feature>
<dbReference type="InterPro" id="IPR050291">
    <property type="entry name" value="CDF_Transporter"/>
</dbReference>
<dbReference type="AlphaFoldDB" id="A0A7E4V0E3"/>
<keyword evidence="6" id="KW-0406">Ion transport</keyword>
<feature type="region of interest" description="Disordered" evidence="8">
    <location>
        <begin position="1"/>
        <end position="81"/>
    </location>
</feature>
<evidence type="ECO:0000256" key="8">
    <source>
        <dbReference type="SAM" id="MobiDB-lite"/>
    </source>
</evidence>
<feature type="compositionally biased region" description="Polar residues" evidence="8">
    <location>
        <begin position="54"/>
        <end position="65"/>
    </location>
</feature>
<protein>
    <submittedName>
        <fullName evidence="13">ZT_dimer domain-containing protein</fullName>
    </submittedName>
</protein>
<dbReference type="WBParaSite" id="Pan_g14992.t2">
    <property type="protein sequence ID" value="Pan_g14992.t2"/>
    <property type="gene ID" value="Pan_g14992"/>
</dbReference>
<keyword evidence="3" id="KW-0813">Transport</keyword>
<feature type="transmembrane region" description="Helical" evidence="9">
    <location>
        <begin position="349"/>
        <end position="366"/>
    </location>
</feature>
<proteinExistence type="inferred from homology"/>
<reference evidence="13" key="2">
    <citation type="submission" date="2020-10" db="UniProtKB">
        <authorList>
            <consortium name="WormBaseParasite"/>
        </authorList>
    </citation>
    <scope>IDENTIFICATION</scope>
</reference>
<dbReference type="PANTHER" id="PTHR43840">
    <property type="entry name" value="MITOCHONDRIAL METAL TRANSPORTER 1-RELATED"/>
    <property type="match status" value="1"/>
</dbReference>
<dbReference type="Proteomes" id="UP000492821">
    <property type="component" value="Unassembled WGS sequence"/>
</dbReference>
<evidence type="ECO:0000259" key="10">
    <source>
        <dbReference type="Pfam" id="PF01545"/>
    </source>
</evidence>
<evidence type="ECO:0000256" key="3">
    <source>
        <dbReference type="ARBA" id="ARBA00022448"/>
    </source>
</evidence>
<evidence type="ECO:0000256" key="5">
    <source>
        <dbReference type="ARBA" id="ARBA00022989"/>
    </source>
</evidence>
<dbReference type="InterPro" id="IPR027469">
    <property type="entry name" value="Cation_efflux_TMD_sf"/>
</dbReference>
<dbReference type="NCBIfam" id="TIGR01297">
    <property type="entry name" value="CDF"/>
    <property type="match status" value="1"/>
</dbReference>
<name>A0A7E4V0E3_PANRE</name>
<keyword evidence="12" id="KW-1185">Reference proteome</keyword>
<dbReference type="SUPFAM" id="SSF160240">
    <property type="entry name" value="Cation efflux protein cytoplasmic domain-like"/>
    <property type="match status" value="1"/>
</dbReference>
<evidence type="ECO:0000256" key="4">
    <source>
        <dbReference type="ARBA" id="ARBA00022692"/>
    </source>
</evidence>
<evidence type="ECO:0000256" key="6">
    <source>
        <dbReference type="ARBA" id="ARBA00023065"/>
    </source>
</evidence>
<evidence type="ECO:0000313" key="13">
    <source>
        <dbReference type="WBParaSite" id="Pan_g14992.t2"/>
    </source>
</evidence>
<keyword evidence="5 9" id="KW-1133">Transmembrane helix</keyword>
<evidence type="ECO:0000259" key="11">
    <source>
        <dbReference type="Pfam" id="PF16916"/>
    </source>
</evidence>
<keyword evidence="7 9" id="KW-0472">Membrane</keyword>
<dbReference type="Gene3D" id="1.20.1510.10">
    <property type="entry name" value="Cation efflux protein transmembrane domain"/>
    <property type="match status" value="1"/>
</dbReference>
<feature type="compositionally biased region" description="Low complexity" evidence="8">
    <location>
        <begin position="42"/>
        <end position="53"/>
    </location>
</feature>
<dbReference type="Pfam" id="PF01545">
    <property type="entry name" value="Cation_efflux"/>
    <property type="match status" value="1"/>
</dbReference>
<feature type="transmembrane region" description="Helical" evidence="9">
    <location>
        <begin position="179"/>
        <end position="200"/>
    </location>
</feature>
<organism evidence="12 13">
    <name type="scientific">Panagrellus redivivus</name>
    <name type="common">Microworm</name>
    <dbReference type="NCBI Taxonomy" id="6233"/>
    <lineage>
        <taxon>Eukaryota</taxon>
        <taxon>Metazoa</taxon>
        <taxon>Ecdysozoa</taxon>
        <taxon>Nematoda</taxon>
        <taxon>Chromadorea</taxon>
        <taxon>Rhabditida</taxon>
        <taxon>Tylenchina</taxon>
        <taxon>Panagrolaimomorpha</taxon>
        <taxon>Panagrolaimoidea</taxon>
        <taxon>Panagrolaimidae</taxon>
        <taxon>Panagrellus</taxon>
    </lineage>
</organism>
<dbReference type="GO" id="GO:0008324">
    <property type="term" value="F:monoatomic cation transmembrane transporter activity"/>
    <property type="evidence" value="ECO:0007669"/>
    <property type="project" value="InterPro"/>
</dbReference>
<dbReference type="SUPFAM" id="SSF161111">
    <property type="entry name" value="Cation efflux protein transmembrane domain-like"/>
    <property type="match status" value="1"/>
</dbReference>
<feature type="transmembrane region" description="Helical" evidence="9">
    <location>
        <begin position="206"/>
        <end position="227"/>
    </location>
</feature>
<comment type="similarity">
    <text evidence="2">Belongs to the cation diffusion facilitator (CDF) transporter (TC 2.A.4) family. SLC30A subfamily.</text>
</comment>
<dbReference type="InterPro" id="IPR002524">
    <property type="entry name" value="Cation_efflux"/>
</dbReference>
<dbReference type="InterPro" id="IPR036837">
    <property type="entry name" value="Cation_efflux_CTD_sf"/>
</dbReference>
<feature type="transmembrane region" description="Helical" evidence="9">
    <location>
        <begin position="286"/>
        <end position="306"/>
    </location>
</feature>
<evidence type="ECO:0000256" key="7">
    <source>
        <dbReference type="ARBA" id="ARBA00023136"/>
    </source>
</evidence>
<dbReference type="FunFam" id="3.30.70.1350:FF:000001">
    <property type="entry name" value="Metal tolerance protein 11"/>
    <property type="match status" value="1"/>
</dbReference>
<accession>A0A7E4V0E3</accession>
<dbReference type="InterPro" id="IPR027470">
    <property type="entry name" value="Cation_efflux_CTD"/>
</dbReference>
<comment type="subcellular location">
    <subcellularLocation>
        <location evidence="1">Endomembrane system</location>
        <topology evidence="1">Multi-pass membrane protein</topology>
    </subcellularLocation>
</comment>
<keyword evidence="4 9" id="KW-0812">Transmembrane</keyword>